<evidence type="ECO:0000259" key="1">
    <source>
        <dbReference type="Pfam" id="PF12146"/>
    </source>
</evidence>
<reference evidence="3" key="1">
    <citation type="submission" date="2024-06" db="EMBL/GenBank/DDBJ databases">
        <title>Multi-omics analyses provide insights into the biosynthesis of the anticancer antibiotic pleurotin in Hohenbuehelia grisea.</title>
        <authorList>
            <person name="Weaver J.A."/>
            <person name="Alberti F."/>
        </authorList>
    </citation>
    <scope>NUCLEOTIDE SEQUENCE [LARGE SCALE GENOMIC DNA]</scope>
    <source>
        <strain evidence="3">T-177</strain>
    </source>
</reference>
<dbReference type="Gene3D" id="3.40.50.1820">
    <property type="entry name" value="alpha/beta hydrolase"/>
    <property type="match status" value="1"/>
</dbReference>
<accession>A0ABR3JAI8</accession>
<name>A0ABR3JAI8_9AGAR</name>
<sequence>MIVAFFWLTEITSEDEDYYCILILYGTHYPAACSDPRWPPVPTPTPGSRVAGHRNTNFYTRTYTPPGTPVAILVFCHGAAEHCERYTSMHDSLSSLYDIALFSYDQRGFGRTALDAANRTSDSAYGRTTWADQLDDLDWALRTARNAFPSVPSVPIFLMGTSMGGGIVLGYLARAIRPPDATTLVSGVIAGIPCLKLTNEPPKAIIWLARQIARLSPYLLYPIRNKTEGPRRELHNEPEGVREKSLQAITDFVRPPNTT</sequence>
<feature type="domain" description="Serine aminopeptidase S33" evidence="1">
    <location>
        <begin position="68"/>
        <end position="223"/>
    </location>
</feature>
<dbReference type="InterPro" id="IPR022742">
    <property type="entry name" value="Hydrolase_4"/>
</dbReference>
<dbReference type="InterPro" id="IPR051044">
    <property type="entry name" value="MAG_DAG_Lipase"/>
</dbReference>
<dbReference type="SUPFAM" id="SSF53474">
    <property type="entry name" value="alpha/beta-Hydrolases"/>
    <property type="match status" value="1"/>
</dbReference>
<protein>
    <recommendedName>
        <fullName evidence="1">Serine aminopeptidase S33 domain-containing protein</fullName>
    </recommendedName>
</protein>
<dbReference type="PANTHER" id="PTHR11614">
    <property type="entry name" value="PHOSPHOLIPASE-RELATED"/>
    <property type="match status" value="1"/>
</dbReference>
<dbReference type="EMBL" id="JASNQZ010000010">
    <property type="protein sequence ID" value="KAL0952700.1"/>
    <property type="molecule type" value="Genomic_DNA"/>
</dbReference>
<dbReference type="Pfam" id="PF12146">
    <property type="entry name" value="Hydrolase_4"/>
    <property type="match status" value="1"/>
</dbReference>
<evidence type="ECO:0000313" key="3">
    <source>
        <dbReference type="Proteomes" id="UP001556367"/>
    </source>
</evidence>
<dbReference type="Proteomes" id="UP001556367">
    <property type="component" value="Unassembled WGS sequence"/>
</dbReference>
<keyword evidence="3" id="KW-1185">Reference proteome</keyword>
<dbReference type="InterPro" id="IPR029058">
    <property type="entry name" value="AB_hydrolase_fold"/>
</dbReference>
<evidence type="ECO:0000313" key="2">
    <source>
        <dbReference type="EMBL" id="KAL0952700.1"/>
    </source>
</evidence>
<gene>
    <name evidence="2" type="ORF">HGRIS_006936</name>
</gene>
<proteinExistence type="predicted"/>
<organism evidence="2 3">
    <name type="scientific">Hohenbuehelia grisea</name>
    <dbReference type="NCBI Taxonomy" id="104357"/>
    <lineage>
        <taxon>Eukaryota</taxon>
        <taxon>Fungi</taxon>
        <taxon>Dikarya</taxon>
        <taxon>Basidiomycota</taxon>
        <taxon>Agaricomycotina</taxon>
        <taxon>Agaricomycetes</taxon>
        <taxon>Agaricomycetidae</taxon>
        <taxon>Agaricales</taxon>
        <taxon>Pleurotineae</taxon>
        <taxon>Pleurotaceae</taxon>
        <taxon>Hohenbuehelia</taxon>
    </lineage>
</organism>
<comment type="caution">
    <text evidence="2">The sequence shown here is derived from an EMBL/GenBank/DDBJ whole genome shotgun (WGS) entry which is preliminary data.</text>
</comment>